<protein>
    <submittedName>
        <fullName evidence="2">Uncharacterized protein</fullName>
    </submittedName>
</protein>
<feature type="region of interest" description="Disordered" evidence="1">
    <location>
        <begin position="1"/>
        <end position="132"/>
    </location>
</feature>
<sequence>MAPVMENIRSKMKRRFSHKDPNPDLDDDVSSADEDTHTHINKEVDDAEKEGDKYPMGRPNSFLNRMISHGNEKTEKQLAKERAEAEAREAAKRDAMGGAQAGGAGRSNLASSTTADSNAGVGAGNTTYTSTG</sequence>
<evidence type="ECO:0000313" key="2">
    <source>
        <dbReference type="EMBL" id="KAK5949559.1"/>
    </source>
</evidence>
<feature type="compositionally biased region" description="Basic and acidic residues" evidence="1">
    <location>
        <begin position="34"/>
        <end position="55"/>
    </location>
</feature>
<name>A0AAN8E995_9EURO</name>
<dbReference type="Proteomes" id="UP001316803">
    <property type="component" value="Unassembled WGS sequence"/>
</dbReference>
<feature type="compositionally biased region" description="Basic and acidic residues" evidence="1">
    <location>
        <begin position="70"/>
        <end position="95"/>
    </location>
</feature>
<comment type="caution">
    <text evidence="2">The sequence shown here is derived from an EMBL/GenBank/DDBJ whole genome shotgun (WGS) entry which is preliminary data.</text>
</comment>
<proteinExistence type="predicted"/>
<accession>A0AAN8E995</accession>
<evidence type="ECO:0000256" key="1">
    <source>
        <dbReference type="SAM" id="MobiDB-lite"/>
    </source>
</evidence>
<organism evidence="2 3">
    <name type="scientific">Knufia fluminis</name>
    <dbReference type="NCBI Taxonomy" id="191047"/>
    <lineage>
        <taxon>Eukaryota</taxon>
        <taxon>Fungi</taxon>
        <taxon>Dikarya</taxon>
        <taxon>Ascomycota</taxon>
        <taxon>Pezizomycotina</taxon>
        <taxon>Eurotiomycetes</taxon>
        <taxon>Chaetothyriomycetidae</taxon>
        <taxon>Chaetothyriales</taxon>
        <taxon>Trichomeriaceae</taxon>
        <taxon>Knufia</taxon>
    </lineage>
</organism>
<dbReference type="EMBL" id="JAKLMC020000034">
    <property type="protein sequence ID" value="KAK5949559.1"/>
    <property type="molecule type" value="Genomic_DNA"/>
</dbReference>
<reference evidence="2 3" key="1">
    <citation type="submission" date="2022-12" db="EMBL/GenBank/DDBJ databases">
        <title>Genomic features and morphological characterization of a novel Knufia sp. strain isolated from spacecraft assembly facility.</title>
        <authorList>
            <person name="Teixeira M."/>
            <person name="Chander A.M."/>
            <person name="Stajich J.E."/>
            <person name="Venkateswaran K."/>
        </authorList>
    </citation>
    <scope>NUCLEOTIDE SEQUENCE [LARGE SCALE GENOMIC DNA]</scope>
    <source>
        <strain evidence="2 3">FJI-L2-BK-P2</strain>
    </source>
</reference>
<keyword evidence="3" id="KW-1185">Reference proteome</keyword>
<feature type="compositionally biased region" description="Acidic residues" evidence="1">
    <location>
        <begin position="23"/>
        <end position="33"/>
    </location>
</feature>
<feature type="compositionally biased region" description="Polar residues" evidence="1">
    <location>
        <begin position="108"/>
        <end position="117"/>
    </location>
</feature>
<gene>
    <name evidence="2" type="ORF">OHC33_009366</name>
</gene>
<evidence type="ECO:0000313" key="3">
    <source>
        <dbReference type="Proteomes" id="UP001316803"/>
    </source>
</evidence>
<dbReference type="AlphaFoldDB" id="A0AAN8E995"/>